<dbReference type="SUPFAM" id="SSF75304">
    <property type="entry name" value="Amidase signature (AS) enzymes"/>
    <property type="match status" value="1"/>
</dbReference>
<dbReference type="Pfam" id="PF01425">
    <property type="entry name" value="Amidase"/>
    <property type="match status" value="1"/>
</dbReference>
<comment type="caution">
    <text evidence="2">The sequence shown here is derived from an EMBL/GenBank/DDBJ whole genome shotgun (WGS) entry which is preliminary data.</text>
</comment>
<reference evidence="2 3" key="1">
    <citation type="journal article" date="2011" name="Syst. Appl. Microbiol.">
        <title>Defluviimonas denitrificans gen. nov., sp. nov., and Pararhodobacter aggregans gen. nov., sp. nov., non-phototrophic Rhodobacteraceae from the biofilter of a marine aquaculture.</title>
        <authorList>
            <person name="Foesel B.U."/>
            <person name="Drake H.L."/>
            <person name="Schramm A."/>
        </authorList>
    </citation>
    <scope>NUCLEOTIDE SEQUENCE [LARGE SCALE GENOMIC DNA]</scope>
    <source>
        <strain evidence="2 3">D1-19</strain>
    </source>
</reference>
<dbReference type="AlphaFoldDB" id="A0A2T7USF3"/>
<dbReference type="RefSeq" id="WP_107750954.1">
    <property type="nucleotide sequence ID" value="NZ_QBKF01000003.1"/>
</dbReference>
<dbReference type="InterPro" id="IPR000120">
    <property type="entry name" value="Amidase"/>
</dbReference>
<keyword evidence="3" id="KW-1185">Reference proteome</keyword>
<dbReference type="NCBIfam" id="NF005688">
    <property type="entry name" value="PRK07488.1"/>
    <property type="match status" value="1"/>
</dbReference>
<dbReference type="PANTHER" id="PTHR11895">
    <property type="entry name" value="TRANSAMIDASE"/>
    <property type="match status" value="1"/>
</dbReference>
<dbReference type="OrthoDB" id="9777859at2"/>
<gene>
    <name evidence="2" type="primary">iaaH</name>
    <name evidence="2" type="ORF">DDE23_09025</name>
</gene>
<dbReference type="InterPro" id="IPR023631">
    <property type="entry name" value="Amidase_dom"/>
</dbReference>
<feature type="domain" description="Amidase" evidence="1">
    <location>
        <begin position="24"/>
        <end position="442"/>
    </location>
</feature>
<sequence length="454" mass="46087">MPPSLSETLIALESGALSAQSHAESVLERAAERADLGAFITLDPEALRAAARRSDARRAAGQAGVLEGAALAIKDNIDTADLPTTGGTGALKGPAAADAPALARLRAAGALVAGKTNLHELAFGITSNNGVFGPVRNPHDPALIAGGSSGGTAAAIAAGIVPAGLGTDTGGSTRVPAALCGIVGFRPTTGRYPAGGVVPLTSTRDTIGPMGGSVADVALLDAVLAGQSSSPALPDASVLRLGVPRRVLWEALEPEVADRCEAALVSLAAAGVTLIETDPEDLWADDAAASFPIVLYETMQELPVYCAARGVDFDALMAGVASPDVRAILESQLGEGAMPQAAWRAALDVHRPAMQRNWAAWFATHELHGALFPTTPLRARPIGADEVVRLNGADLPTFATYIRNTDHGSVMGVPGISLPLPGAGLPVGLELDGLAGQDRALLAIAARLEVILAH</sequence>
<dbReference type="GO" id="GO:0016787">
    <property type="term" value="F:hydrolase activity"/>
    <property type="evidence" value="ECO:0007669"/>
    <property type="project" value="UniProtKB-KW"/>
</dbReference>
<dbReference type="Gene3D" id="3.90.1300.10">
    <property type="entry name" value="Amidase signature (AS) domain"/>
    <property type="match status" value="1"/>
</dbReference>
<keyword evidence="2" id="KW-0378">Hydrolase</keyword>
<organism evidence="2 3">
    <name type="scientific">Pararhodobacter aggregans</name>
    <dbReference type="NCBI Taxonomy" id="404875"/>
    <lineage>
        <taxon>Bacteria</taxon>
        <taxon>Pseudomonadati</taxon>
        <taxon>Pseudomonadota</taxon>
        <taxon>Alphaproteobacteria</taxon>
        <taxon>Rhodobacterales</taxon>
        <taxon>Paracoccaceae</taxon>
        <taxon>Pararhodobacter</taxon>
    </lineage>
</organism>
<dbReference type="InterPro" id="IPR036928">
    <property type="entry name" value="AS_sf"/>
</dbReference>
<evidence type="ECO:0000259" key="1">
    <source>
        <dbReference type="Pfam" id="PF01425"/>
    </source>
</evidence>
<accession>A0A2T7USF3</accession>
<dbReference type="Proteomes" id="UP000244810">
    <property type="component" value="Unassembled WGS sequence"/>
</dbReference>
<proteinExistence type="predicted"/>
<dbReference type="EMBL" id="QDDR01000004">
    <property type="protein sequence ID" value="PVE47582.1"/>
    <property type="molecule type" value="Genomic_DNA"/>
</dbReference>
<evidence type="ECO:0000313" key="3">
    <source>
        <dbReference type="Proteomes" id="UP000244810"/>
    </source>
</evidence>
<dbReference type="PANTHER" id="PTHR11895:SF151">
    <property type="entry name" value="GLUTAMYL-TRNA(GLN) AMIDOTRANSFERASE SUBUNIT A"/>
    <property type="match status" value="1"/>
</dbReference>
<name>A0A2T7USF3_9RHOB</name>
<evidence type="ECO:0000313" key="2">
    <source>
        <dbReference type="EMBL" id="PVE47582.1"/>
    </source>
</evidence>
<protein>
    <submittedName>
        <fullName evidence="2">Indoleacetamide hydrolase</fullName>
    </submittedName>
</protein>